<feature type="compositionally biased region" description="Basic and acidic residues" evidence="9">
    <location>
        <begin position="213"/>
        <end position="240"/>
    </location>
</feature>
<dbReference type="SUPFAM" id="SSF53335">
    <property type="entry name" value="S-adenosyl-L-methionine-dependent methyltransferases"/>
    <property type="match status" value="1"/>
</dbReference>
<keyword evidence="4 8" id="KW-0808">Transferase</keyword>
<keyword evidence="8" id="KW-0812">Transmembrane</keyword>
<name>A0AAV1AKK7_VICFA</name>
<feature type="compositionally biased region" description="Basic residues" evidence="9">
    <location>
        <begin position="241"/>
        <end position="252"/>
    </location>
</feature>
<accession>A0AAV1AKK7</accession>
<feature type="compositionally biased region" description="Basic and acidic residues" evidence="9">
    <location>
        <begin position="261"/>
        <end position="272"/>
    </location>
</feature>
<proteinExistence type="inferred from homology"/>
<feature type="transmembrane region" description="Helical" evidence="8">
    <location>
        <begin position="21"/>
        <end position="39"/>
    </location>
</feature>
<evidence type="ECO:0000313" key="11">
    <source>
        <dbReference type="Proteomes" id="UP001157006"/>
    </source>
</evidence>
<keyword evidence="8" id="KW-0472">Membrane</keyword>
<feature type="region of interest" description="Disordered" evidence="9">
    <location>
        <begin position="44"/>
        <end position="80"/>
    </location>
</feature>
<dbReference type="InterPro" id="IPR004159">
    <property type="entry name" value="Put_SAM_MeTrfase"/>
</dbReference>
<dbReference type="GO" id="GO:0005802">
    <property type="term" value="C:trans-Golgi network"/>
    <property type="evidence" value="ECO:0007669"/>
    <property type="project" value="TreeGrafter"/>
</dbReference>
<evidence type="ECO:0000256" key="9">
    <source>
        <dbReference type="SAM" id="MobiDB-lite"/>
    </source>
</evidence>
<gene>
    <name evidence="10" type="ORF">VFH_IV115920</name>
</gene>
<dbReference type="PANTHER" id="PTHR10108">
    <property type="entry name" value="SAM-DEPENDENT METHYLTRANSFERASE"/>
    <property type="match status" value="1"/>
</dbReference>
<evidence type="ECO:0000256" key="5">
    <source>
        <dbReference type="ARBA" id="ARBA00022968"/>
    </source>
</evidence>
<feature type="non-terminal residue" evidence="10">
    <location>
        <position position="424"/>
    </location>
</feature>
<comment type="similarity">
    <text evidence="2 8">Belongs to the methyltransferase superfamily.</text>
</comment>
<evidence type="ECO:0000313" key="10">
    <source>
        <dbReference type="EMBL" id="CAI8609077.1"/>
    </source>
</evidence>
<dbReference type="GO" id="GO:0008168">
    <property type="term" value="F:methyltransferase activity"/>
    <property type="evidence" value="ECO:0007669"/>
    <property type="project" value="UniProtKB-UniRule"/>
</dbReference>
<dbReference type="GO" id="GO:0032259">
    <property type="term" value="P:methylation"/>
    <property type="evidence" value="ECO:0007669"/>
    <property type="project" value="UniProtKB-KW"/>
</dbReference>
<dbReference type="AlphaFoldDB" id="A0AAV1AKK7"/>
<feature type="region of interest" description="Disordered" evidence="9">
    <location>
        <begin position="92"/>
        <end position="111"/>
    </location>
</feature>
<organism evidence="10 11">
    <name type="scientific">Vicia faba</name>
    <name type="common">Broad bean</name>
    <name type="synonym">Faba vulgaris</name>
    <dbReference type="NCBI Taxonomy" id="3906"/>
    <lineage>
        <taxon>Eukaryota</taxon>
        <taxon>Viridiplantae</taxon>
        <taxon>Streptophyta</taxon>
        <taxon>Embryophyta</taxon>
        <taxon>Tracheophyta</taxon>
        <taxon>Spermatophyta</taxon>
        <taxon>Magnoliopsida</taxon>
        <taxon>eudicotyledons</taxon>
        <taxon>Gunneridae</taxon>
        <taxon>Pentapetalae</taxon>
        <taxon>rosids</taxon>
        <taxon>fabids</taxon>
        <taxon>Fabales</taxon>
        <taxon>Fabaceae</taxon>
        <taxon>Papilionoideae</taxon>
        <taxon>50 kb inversion clade</taxon>
        <taxon>NPAAA clade</taxon>
        <taxon>Hologalegina</taxon>
        <taxon>IRL clade</taxon>
        <taxon>Fabeae</taxon>
        <taxon>Vicia</taxon>
    </lineage>
</organism>
<sequence>MAPPIKSRNRRSSSSSSYTSTLTTLVFIALGVLGVWMLTSNSVVSPKTRSAVDTSTTNDFSSDDQTTTANNNDNDNSGDLAAESRINAKYNLDDSTSESSTNANNNIGDSIAETTNNDLISASESSTKNPDRKDTTTVFGDNPGNLPDDAIKNDDANNAGNTNNNEQPKQSFAQNKEPRNSNNDQKNVVLEKDEVNAKGDRQQEAQDEANEQQLKEDKGESEVKMSKVDEPKEQENEKPKQERKRRKSRKELKKQWSTQADESRGEKERQNVDEPSGSSSNVVIDQEGKDFKWSICNVTSGADYIPCLDNEKYLKTSHRKHFEHRERHCPEDAPTCLVSLPQGYKIHVPWPGSRDKIWYHNVPHVKLAEVKGHQNWVKLMGEFLTFPGGGTQFIHGALHYIDFLQQAQPDIAWGKHTRVILDVG</sequence>
<reference evidence="10 11" key="1">
    <citation type="submission" date="2023-01" db="EMBL/GenBank/DDBJ databases">
        <authorList>
            <person name="Kreplak J."/>
        </authorList>
    </citation>
    <scope>NUCLEOTIDE SEQUENCE [LARGE SCALE GENOMIC DNA]</scope>
</reference>
<protein>
    <recommendedName>
        <fullName evidence="8">Methyltransferase</fullName>
        <ecNumber evidence="8">2.1.1.-</ecNumber>
    </recommendedName>
</protein>
<keyword evidence="11" id="KW-1185">Reference proteome</keyword>
<feature type="compositionally biased region" description="Polar residues" evidence="9">
    <location>
        <begin position="166"/>
        <end position="186"/>
    </location>
</feature>
<feature type="compositionally biased region" description="Low complexity" evidence="9">
    <location>
        <begin position="156"/>
        <end position="165"/>
    </location>
</feature>
<feature type="compositionally biased region" description="Low complexity" evidence="9">
    <location>
        <begin position="97"/>
        <end position="106"/>
    </location>
</feature>
<evidence type="ECO:0000256" key="3">
    <source>
        <dbReference type="ARBA" id="ARBA00022603"/>
    </source>
</evidence>
<evidence type="ECO:0000256" key="4">
    <source>
        <dbReference type="ARBA" id="ARBA00022679"/>
    </source>
</evidence>
<dbReference type="GO" id="GO:0016020">
    <property type="term" value="C:membrane"/>
    <property type="evidence" value="ECO:0007669"/>
    <property type="project" value="UniProtKB-SubCell"/>
</dbReference>
<evidence type="ECO:0000256" key="2">
    <source>
        <dbReference type="ARBA" id="ARBA00008361"/>
    </source>
</evidence>
<dbReference type="PANTHER" id="PTHR10108:SF1072">
    <property type="entry name" value="PMT16, PUTATIVE-RELATED"/>
    <property type="match status" value="1"/>
</dbReference>
<feature type="compositionally biased region" description="Basic and acidic residues" evidence="9">
    <location>
        <begin position="189"/>
        <end position="204"/>
    </location>
</feature>
<evidence type="ECO:0000256" key="6">
    <source>
        <dbReference type="ARBA" id="ARBA00023180"/>
    </source>
</evidence>
<dbReference type="GO" id="GO:0005768">
    <property type="term" value="C:endosome"/>
    <property type="evidence" value="ECO:0007669"/>
    <property type="project" value="TreeGrafter"/>
</dbReference>
<feature type="compositionally biased region" description="Low complexity" evidence="9">
    <location>
        <begin position="53"/>
        <end position="80"/>
    </location>
</feature>
<feature type="region of interest" description="Disordered" evidence="9">
    <location>
        <begin position="121"/>
        <end position="283"/>
    </location>
</feature>
<keyword evidence="6 8" id="KW-0325">Glycoprotein</keyword>
<dbReference type="Proteomes" id="UP001157006">
    <property type="component" value="Chromosome 4"/>
</dbReference>
<evidence type="ECO:0000256" key="7">
    <source>
        <dbReference type="ARBA" id="ARBA00037847"/>
    </source>
</evidence>
<keyword evidence="5 8" id="KW-0735">Signal-anchor</keyword>
<comment type="subcellular location">
    <subcellularLocation>
        <location evidence="7">Endomembrane system</location>
        <topology evidence="7">Single-pass membrane protein</topology>
    </subcellularLocation>
    <subcellularLocation>
        <location evidence="1 8">Membrane</location>
        <topology evidence="1 8">Single-pass type II membrane protein</topology>
    </subcellularLocation>
</comment>
<evidence type="ECO:0000256" key="8">
    <source>
        <dbReference type="RuleBase" id="RU366043"/>
    </source>
</evidence>
<dbReference type="EMBL" id="OX451739">
    <property type="protein sequence ID" value="CAI8609077.1"/>
    <property type="molecule type" value="Genomic_DNA"/>
</dbReference>
<evidence type="ECO:0000256" key="1">
    <source>
        <dbReference type="ARBA" id="ARBA00004606"/>
    </source>
</evidence>
<keyword evidence="8" id="KW-1133">Transmembrane helix</keyword>
<dbReference type="InterPro" id="IPR029063">
    <property type="entry name" value="SAM-dependent_MTases_sf"/>
</dbReference>
<dbReference type="EC" id="2.1.1.-" evidence="8"/>
<dbReference type="Pfam" id="PF03141">
    <property type="entry name" value="Methyltransf_29"/>
    <property type="match status" value="1"/>
</dbReference>
<keyword evidence="3 8" id="KW-0489">Methyltransferase</keyword>